<dbReference type="PANTHER" id="PTHR45615:SF63">
    <property type="entry name" value="CHROMOSOME UNDETERMINED SCAFFOLD_10, WHOLE GENOME SHOTGUN SEQUENCE"/>
    <property type="match status" value="1"/>
</dbReference>
<evidence type="ECO:0000256" key="1">
    <source>
        <dbReference type="SAM" id="Coils"/>
    </source>
</evidence>
<proteinExistence type="predicted"/>
<dbReference type="AlphaFoldDB" id="A0A1J4JZF1"/>
<organism evidence="3 4">
    <name type="scientific">Tritrichomonas foetus</name>
    <dbReference type="NCBI Taxonomy" id="1144522"/>
    <lineage>
        <taxon>Eukaryota</taxon>
        <taxon>Metamonada</taxon>
        <taxon>Parabasalia</taxon>
        <taxon>Tritrichomonadida</taxon>
        <taxon>Tritrichomonadidae</taxon>
        <taxon>Tritrichomonas</taxon>
    </lineage>
</organism>
<evidence type="ECO:0000313" key="4">
    <source>
        <dbReference type="Proteomes" id="UP000179807"/>
    </source>
</evidence>
<dbReference type="PANTHER" id="PTHR45615">
    <property type="entry name" value="MYOSIN HEAVY CHAIN, NON-MUSCLE"/>
    <property type="match status" value="1"/>
</dbReference>
<dbReference type="Proteomes" id="UP000179807">
    <property type="component" value="Unassembled WGS sequence"/>
</dbReference>
<feature type="coiled-coil region" evidence="1">
    <location>
        <begin position="146"/>
        <end position="322"/>
    </location>
</feature>
<feature type="coiled-coil region" evidence="1">
    <location>
        <begin position="402"/>
        <end position="518"/>
    </location>
</feature>
<evidence type="ECO:0000256" key="2">
    <source>
        <dbReference type="SAM" id="MobiDB-lite"/>
    </source>
</evidence>
<dbReference type="OrthoDB" id="2436455at2759"/>
<feature type="region of interest" description="Disordered" evidence="2">
    <location>
        <begin position="534"/>
        <end position="559"/>
    </location>
</feature>
<name>A0A1J4JZF1_9EUKA</name>
<dbReference type="VEuPathDB" id="TrichDB:TRFO_27988"/>
<evidence type="ECO:0000313" key="3">
    <source>
        <dbReference type="EMBL" id="OHT04537.1"/>
    </source>
</evidence>
<gene>
    <name evidence="3" type="ORF">TRFO_27988</name>
</gene>
<comment type="caution">
    <text evidence="3">The sequence shown here is derived from an EMBL/GenBank/DDBJ whole genome shotgun (WGS) entry which is preliminary data.</text>
</comment>
<accession>A0A1J4JZF1</accession>
<reference evidence="3" key="1">
    <citation type="submission" date="2016-10" db="EMBL/GenBank/DDBJ databases">
        <authorList>
            <person name="Benchimol M."/>
            <person name="Almeida L.G."/>
            <person name="Vasconcelos A.T."/>
            <person name="Perreira-Neves A."/>
            <person name="Rosa I.A."/>
            <person name="Tasca T."/>
            <person name="Bogo M.R."/>
            <person name="de Souza W."/>
        </authorList>
    </citation>
    <scope>NUCLEOTIDE SEQUENCE [LARGE SCALE GENOMIC DNA]</scope>
    <source>
        <strain evidence="3">K</strain>
    </source>
</reference>
<sequence>MQAYQFTNKIFITTFLCKIRLTYNIMTLSSASSVYMSSVSDTDNDSSVSDIQISQLQAEILQQSKDIEKFIQSTRQDEDNASLTVLRSLFILFKSELSVNLKLRKLLVDERKKVTQMTDSIKAFFHLIHKSGYSKIKDFSTVVDCLIDQNKQIQSLLKSTRQLKEEKNVNKKLISEIAALEEDVRKQEKIEKAKEEKMNKLLQEIDICKKNNEVLTLEINEKGNKLTSLENKNQSLTNEKQSLANENQSLVKENQSLVKENTLLSGQIEELKKELNIEQSKNLNKSNLAKYDDSKPYFICQIQALQKEVQQLQSIIKDKDVQKEREIADLNAQNIIDIQNVKCELVRKIDVANKEKDELECGYKNDIELLNNKILLLQQNAQENVKDGDMYKAQIRDLHIKLNDFEAQNSELTSLNSDLKKKIKKIMKKVKRIQNTFENEAHNHENEIEKMQEKMKNSVSNLENDWSKKLNQAESTIRQLQNTNDEQKNEMNALRDLIRKLSFNLQQEEAENARLQASMQVNQYCGFVKGIGKPKKVQKKGSLHDYSSPSSSDSYNSYH</sequence>
<feature type="compositionally biased region" description="Low complexity" evidence="2">
    <location>
        <begin position="546"/>
        <end position="559"/>
    </location>
</feature>
<dbReference type="GeneID" id="94840594"/>
<protein>
    <submittedName>
        <fullName evidence="3">Uncharacterized protein</fullName>
    </submittedName>
</protein>
<dbReference type="RefSeq" id="XP_068357673.1">
    <property type="nucleotide sequence ID" value="XM_068505890.1"/>
</dbReference>
<dbReference type="EMBL" id="MLAK01000790">
    <property type="protein sequence ID" value="OHT04537.1"/>
    <property type="molecule type" value="Genomic_DNA"/>
</dbReference>
<keyword evidence="4" id="KW-1185">Reference proteome</keyword>
<keyword evidence="1" id="KW-0175">Coiled coil</keyword>